<name>A0A1G7P4Q4_RHOCA</name>
<dbReference type="GO" id="GO:0004735">
    <property type="term" value="F:pyrroline-5-carboxylate reductase activity"/>
    <property type="evidence" value="ECO:0007669"/>
    <property type="project" value="TreeGrafter"/>
</dbReference>
<dbReference type="OrthoDB" id="9805754at2"/>
<dbReference type="Proteomes" id="UP000183812">
    <property type="component" value="Unassembled WGS sequence"/>
</dbReference>
<dbReference type="EMBL" id="FNAY01000017">
    <property type="protein sequence ID" value="SDF80579.1"/>
    <property type="molecule type" value="Genomic_DNA"/>
</dbReference>
<dbReference type="Gene3D" id="3.40.50.720">
    <property type="entry name" value="NAD(P)-binding Rossmann-like Domain"/>
    <property type="match status" value="1"/>
</dbReference>
<proteinExistence type="inferred from homology"/>
<dbReference type="SUPFAM" id="SSF51735">
    <property type="entry name" value="NAD(P)-binding Rossmann-fold domains"/>
    <property type="match status" value="1"/>
</dbReference>
<dbReference type="GO" id="GO:0055129">
    <property type="term" value="P:L-proline biosynthetic process"/>
    <property type="evidence" value="ECO:0007669"/>
    <property type="project" value="TreeGrafter"/>
</dbReference>
<organism evidence="4 5">
    <name type="scientific">Rhodobacter capsulatus</name>
    <name type="common">Rhodopseudomonas capsulata</name>
    <dbReference type="NCBI Taxonomy" id="1061"/>
    <lineage>
        <taxon>Bacteria</taxon>
        <taxon>Pseudomonadati</taxon>
        <taxon>Pseudomonadota</taxon>
        <taxon>Alphaproteobacteria</taxon>
        <taxon>Rhodobacterales</taxon>
        <taxon>Rhodobacter group</taxon>
        <taxon>Rhodobacter</taxon>
    </lineage>
</organism>
<dbReference type="InterPro" id="IPR028939">
    <property type="entry name" value="P5C_Rdtase_cat_N"/>
</dbReference>
<keyword evidence="2" id="KW-0560">Oxidoreductase</keyword>
<sequence length="242" mass="24809">MRIGILGTGAIAEAVVRGIAADGHEITVSDRSATRAAALARDVAGLRVAPNQAVLEAADVVILGLVAGVAGAVLPGLRFRPGQRVISLMAGAGLAEVAAWVAPARAEAVMLPYPAIATGGSPILAFGETGLITALFGARNRIFARASEAELADFLVAQAVLSPVALALAETAAWLAPRVSDPAAAEVFLRDLVGSSLAAGPLRDLLAALDTEGGYNRRLRQHMERAGMTRDLRAGLDRLADP</sequence>
<dbReference type="InterPro" id="IPR036291">
    <property type="entry name" value="NAD(P)-bd_dom_sf"/>
</dbReference>
<protein>
    <submittedName>
        <fullName evidence="4">Pyrroline-5-carboxylate reductase</fullName>
    </submittedName>
</protein>
<evidence type="ECO:0000256" key="2">
    <source>
        <dbReference type="ARBA" id="ARBA00023002"/>
    </source>
</evidence>
<evidence type="ECO:0000256" key="1">
    <source>
        <dbReference type="ARBA" id="ARBA00005525"/>
    </source>
</evidence>
<dbReference type="Pfam" id="PF03807">
    <property type="entry name" value="F420_oxidored"/>
    <property type="match status" value="1"/>
</dbReference>
<dbReference type="PANTHER" id="PTHR11645">
    <property type="entry name" value="PYRROLINE-5-CARBOXYLATE REDUCTASE"/>
    <property type="match status" value="1"/>
</dbReference>
<evidence type="ECO:0000313" key="4">
    <source>
        <dbReference type="EMBL" id="SDF80579.1"/>
    </source>
</evidence>
<dbReference type="RefSeq" id="WP_074555419.1">
    <property type="nucleotide sequence ID" value="NZ_CP119563.1"/>
</dbReference>
<reference evidence="4 5" key="1">
    <citation type="submission" date="2016-10" db="EMBL/GenBank/DDBJ databases">
        <authorList>
            <person name="de Groot N.N."/>
        </authorList>
    </citation>
    <scope>NUCLEOTIDE SEQUENCE [LARGE SCALE GENOMIC DNA]</scope>
    <source>
        <strain evidence="5">DSM 938 / 37b4</strain>
    </source>
</reference>
<comment type="similarity">
    <text evidence="1">Belongs to the pyrroline-5-carboxylate reductase family.</text>
</comment>
<feature type="domain" description="Pyrroline-5-carboxylate reductase catalytic N-terminal" evidence="3">
    <location>
        <begin position="2"/>
        <end position="91"/>
    </location>
</feature>
<evidence type="ECO:0000313" key="5">
    <source>
        <dbReference type="Proteomes" id="UP000183812"/>
    </source>
</evidence>
<dbReference type="PANTHER" id="PTHR11645:SF0">
    <property type="entry name" value="PYRROLINE-5-CARBOXYLATE REDUCTASE 3"/>
    <property type="match status" value="1"/>
</dbReference>
<accession>A0A1G7P4Q4</accession>
<gene>
    <name evidence="4" type="ORF">SAMN04244550_02890</name>
</gene>
<dbReference type="AlphaFoldDB" id="A0A1G7P4Q4"/>
<evidence type="ECO:0000259" key="3">
    <source>
        <dbReference type="Pfam" id="PF03807"/>
    </source>
</evidence>